<feature type="active site" description="Cysteine sulfenic acid (-SOH) intermediate; for peroxidase activity" evidence="13">
    <location>
        <position position="48"/>
    </location>
</feature>
<dbReference type="KEGG" id="aace:A0U92_14570"/>
<evidence type="ECO:0000256" key="9">
    <source>
        <dbReference type="ARBA" id="ARBA00032824"/>
    </source>
</evidence>
<dbReference type="GO" id="GO:0034599">
    <property type="term" value="P:cellular response to oxidative stress"/>
    <property type="evidence" value="ECO:0007669"/>
    <property type="project" value="TreeGrafter"/>
</dbReference>
<dbReference type="GO" id="GO:0045454">
    <property type="term" value="P:cell redox homeostasis"/>
    <property type="evidence" value="ECO:0007669"/>
    <property type="project" value="TreeGrafter"/>
</dbReference>
<keyword evidence="7" id="KW-1015">Disulfide bond</keyword>
<dbReference type="OrthoDB" id="9812811at2"/>
<dbReference type="Pfam" id="PF00578">
    <property type="entry name" value="AhpC-TSA"/>
    <property type="match status" value="1"/>
</dbReference>
<dbReference type="GO" id="GO:0005737">
    <property type="term" value="C:cytoplasm"/>
    <property type="evidence" value="ECO:0007669"/>
    <property type="project" value="TreeGrafter"/>
</dbReference>
<dbReference type="EMBL" id="CP014692">
    <property type="protein sequence ID" value="AQS86538.1"/>
    <property type="molecule type" value="Genomic_DNA"/>
</dbReference>
<dbReference type="InterPro" id="IPR013766">
    <property type="entry name" value="Thioredoxin_domain"/>
</dbReference>
<evidence type="ECO:0000256" key="1">
    <source>
        <dbReference type="ARBA" id="ARBA00003330"/>
    </source>
</evidence>
<dbReference type="CDD" id="cd03017">
    <property type="entry name" value="PRX_BCP"/>
    <property type="match status" value="1"/>
</dbReference>
<comment type="function">
    <text evidence="1">Thiol-specific peroxidase that catalyzes the reduction of hydrogen peroxide and organic hydroperoxides to water and alcohols, respectively. Plays a role in cell protection against oxidative stress by detoxifying peroxides and as sensor of hydrogen peroxide-mediated signaling events.</text>
</comment>
<sequence length="159" mass="17169">MSTDSIKVGDAAPDFTLEASRGRKVSSADLSGKPYLLYFYPKADTPGCTTQACGIQEALPALGKLDLTIIGVSPDPVAKIDKFADKYGLEFPLASDPEHALADQYGVWVEKSMYGRTYFGMERSSFLVGADGRIKALWRKVKPAEHVALVEAAAKDLHG</sequence>
<evidence type="ECO:0000256" key="3">
    <source>
        <dbReference type="ARBA" id="ARBA00013017"/>
    </source>
</evidence>
<evidence type="ECO:0000256" key="7">
    <source>
        <dbReference type="ARBA" id="ARBA00023157"/>
    </source>
</evidence>
<keyword evidence="5" id="KW-0049">Antioxidant</keyword>
<dbReference type="GO" id="GO:0008379">
    <property type="term" value="F:thioredoxin peroxidase activity"/>
    <property type="evidence" value="ECO:0007669"/>
    <property type="project" value="TreeGrafter"/>
</dbReference>
<dbReference type="Gene3D" id="3.40.30.10">
    <property type="entry name" value="Glutaredoxin"/>
    <property type="match status" value="1"/>
</dbReference>
<evidence type="ECO:0000256" key="5">
    <source>
        <dbReference type="ARBA" id="ARBA00022862"/>
    </source>
</evidence>
<dbReference type="FunFam" id="3.40.30.10:FF:000007">
    <property type="entry name" value="Thioredoxin-dependent thiol peroxidase"/>
    <property type="match status" value="1"/>
</dbReference>
<evidence type="ECO:0000256" key="13">
    <source>
        <dbReference type="PIRSR" id="PIRSR000239-1"/>
    </source>
</evidence>
<gene>
    <name evidence="15" type="ORF">A0U92_14570</name>
</gene>
<dbReference type="RefSeq" id="WP_077814492.1">
    <property type="nucleotide sequence ID" value="NZ_CP014692.1"/>
</dbReference>
<reference evidence="15 16" key="1">
    <citation type="submission" date="2016-03" db="EMBL/GenBank/DDBJ databases">
        <title>Acetic acid bacteria sequencing.</title>
        <authorList>
            <person name="Brandt J."/>
            <person name="Jakob F."/>
            <person name="Vogel R.F."/>
        </authorList>
    </citation>
    <scope>NUCLEOTIDE SEQUENCE [LARGE SCALE GENOMIC DNA]</scope>
    <source>
        <strain evidence="15 16">TMW2.1153</strain>
    </source>
</reference>
<dbReference type="Proteomes" id="UP000188937">
    <property type="component" value="Chromosome"/>
</dbReference>
<dbReference type="InterPro" id="IPR000866">
    <property type="entry name" value="AhpC/TSA"/>
</dbReference>
<accession>A0A1U9KLC3</accession>
<dbReference type="eggNOG" id="COG1225">
    <property type="taxonomic scope" value="Bacteria"/>
</dbReference>
<evidence type="ECO:0000313" key="15">
    <source>
        <dbReference type="EMBL" id="AQS86538.1"/>
    </source>
</evidence>
<evidence type="ECO:0000313" key="16">
    <source>
        <dbReference type="Proteomes" id="UP000188937"/>
    </source>
</evidence>
<dbReference type="NCBIfam" id="NF006960">
    <property type="entry name" value="PRK09437.1"/>
    <property type="match status" value="1"/>
</dbReference>
<evidence type="ECO:0000256" key="8">
    <source>
        <dbReference type="ARBA" id="ARBA00023284"/>
    </source>
</evidence>
<dbReference type="InterPro" id="IPR024706">
    <property type="entry name" value="Peroxiredoxin_AhpC-typ"/>
</dbReference>
<evidence type="ECO:0000256" key="2">
    <source>
        <dbReference type="ARBA" id="ARBA00011245"/>
    </source>
</evidence>
<keyword evidence="6" id="KW-0560">Oxidoreductase</keyword>
<dbReference type="PIRSF" id="PIRSF000239">
    <property type="entry name" value="AHPC"/>
    <property type="match status" value="1"/>
</dbReference>
<comment type="catalytic activity">
    <reaction evidence="12">
        <text>a hydroperoxide + [thioredoxin]-dithiol = an alcohol + [thioredoxin]-disulfide + H2O</text>
        <dbReference type="Rhea" id="RHEA:62620"/>
        <dbReference type="Rhea" id="RHEA-COMP:10698"/>
        <dbReference type="Rhea" id="RHEA-COMP:10700"/>
        <dbReference type="ChEBI" id="CHEBI:15377"/>
        <dbReference type="ChEBI" id="CHEBI:29950"/>
        <dbReference type="ChEBI" id="CHEBI:30879"/>
        <dbReference type="ChEBI" id="CHEBI:35924"/>
        <dbReference type="ChEBI" id="CHEBI:50058"/>
        <dbReference type="EC" id="1.11.1.24"/>
    </reaction>
</comment>
<name>A0A1U9KLC3_ACEAC</name>
<protein>
    <recommendedName>
        <fullName evidence="3">thioredoxin-dependent peroxiredoxin</fullName>
        <ecNumber evidence="3">1.11.1.24</ecNumber>
    </recommendedName>
    <alternativeName>
        <fullName evidence="9">Thioredoxin peroxidase</fullName>
    </alternativeName>
    <alternativeName>
        <fullName evidence="11">Thioredoxin-dependent peroxiredoxin Bcp</fullName>
    </alternativeName>
</protein>
<dbReference type="AlphaFoldDB" id="A0A1U9KLC3"/>
<organism evidence="15 16">
    <name type="scientific">Acetobacter aceti</name>
    <dbReference type="NCBI Taxonomy" id="435"/>
    <lineage>
        <taxon>Bacteria</taxon>
        <taxon>Pseudomonadati</taxon>
        <taxon>Pseudomonadota</taxon>
        <taxon>Alphaproteobacteria</taxon>
        <taxon>Acetobacterales</taxon>
        <taxon>Acetobacteraceae</taxon>
        <taxon>Acetobacter</taxon>
        <taxon>Acetobacter subgen. Acetobacter</taxon>
    </lineage>
</organism>
<evidence type="ECO:0000256" key="4">
    <source>
        <dbReference type="ARBA" id="ARBA00022559"/>
    </source>
</evidence>
<evidence type="ECO:0000256" key="11">
    <source>
        <dbReference type="ARBA" id="ARBA00042639"/>
    </source>
</evidence>
<dbReference type="PROSITE" id="PS51352">
    <property type="entry name" value="THIOREDOXIN_2"/>
    <property type="match status" value="1"/>
</dbReference>
<proteinExistence type="inferred from homology"/>
<keyword evidence="8" id="KW-0676">Redox-active center</keyword>
<evidence type="ECO:0000259" key="14">
    <source>
        <dbReference type="PROSITE" id="PS51352"/>
    </source>
</evidence>
<keyword evidence="16" id="KW-1185">Reference proteome</keyword>
<evidence type="ECO:0000256" key="6">
    <source>
        <dbReference type="ARBA" id="ARBA00023002"/>
    </source>
</evidence>
<evidence type="ECO:0000256" key="10">
    <source>
        <dbReference type="ARBA" id="ARBA00038489"/>
    </source>
</evidence>
<dbReference type="STRING" id="435.A0U92_14570"/>
<dbReference type="InterPro" id="IPR036249">
    <property type="entry name" value="Thioredoxin-like_sf"/>
</dbReference>
<feature type="domain" description="Thioredoxin" evidence="14">
    <location>
        <begin position="6"/>
        <end position="155"/>
    </location>
</feature>
<dbReference type="PANTHER" id="PTHR42801">
    <property type="entry name" value="THIOREDOXIN-DEPENDENT PEROXIDE REDUCTASE"/>
    <property type="match status" value="1"/>
</dbReference>
<dbReference type="PANTHER" id="PTHR42801:SF4">
    <property type="entry name" value="AHPC_TSA FAMILY PROTEIN"/>
    <property type="match status" value="1"/>
</dbReference>
<evidence type="ECO:0000256" key="12">
    <source>
        <dbReference type="ARBA" id="ARBA00049091"/>
    </source>
</evidence>
<comment type="subunit">
    <text evidence="2">Monomer.</text>
</comment>
<comment type="similarity">
    <text evidence="10">Belongs to the peroxiredoxin family. BCP/PrxQ subfamily.</text>
</comment>
<keyword evidence="4" id="KW-0575">Peroxidase</keyword>
<dbReference type="InterPro" id="IPR050924">
    <property type="entry name" value="Peroxiredoxin_BCP/PrxQ"/>
</dbReference>
<dbReference type="EC" id="1.11.1.24" evidence="3"/>
<dbReference type="SUPFAM" id="SSF52833">
    <property type="entry name" value="Thioredoxin-like"/>
    <property type="match status" value="1"/>
</dbReference>